<feature type="transmembrane region" description="Helical" evidence="6">
    <location>
        <begin position="163"/>
        <end position="181"/>
    </location>
</feature>
<feature type="transmembrane region" description="Helical" evidence="6">
    <location>
        <begin position="193"/>
        <end position="213"/>
    </location>
</feature>
<feature type="transmembrane region" description="Helical" evidence="6">
    <location>
        <begin position="121"/>
        <end position="143"/>
    </location>
</feature>
<accession>A0ABD6EDE4</accession>
<evidence type="ECO:0000313" key="9">
    <source>
        <dbReference type="Proteomes" id="UP001608902"/>
    </source>
</evidence>
<evidence type="ECO:0000313" key="8">
    <source>
        <dbReference type="EMBL" id="MFH4977292.1"/>
    </source>
</evidence>
<evidence type="ECO:0000256" key="5">
    <source>
        <dbReference type="ARBA" id="ARBA00038485"/>
    </source>
</evidence>
<evidence type="ECO:0000256" key="1">
    <source>
        <dbReference type="ARBA" id="ARBA00004141"/>
    </source>
</evidence>
<dbReference type="InterPro" id="IPR003689">
    <property type="entry name" value="ZIP"/>
</dbReference>
<dbReference type="Proteomes" id="UP001608902">
    <property type="component" value="Unassembled WGS sequence"/>
</dbReference>
<evidence type="ECO:0000256" key="3">
    <source>
        <dbReference type="ARBA" id="ARBA00022989"/>
    </source>
</evidence>
<keyword evidence="3 6" id="KW-1133">Transmembrane helix</keyword>
<dbReference type="GO" id="GO:0016020">
    <property type="term" value="C:membrane"/>
    <property type="evidence" value="ECO:0007669"/>
    <property type="project" value="UniProtKB-SubCell"/>
</dbReference>
<dbReference type="EMBL" id="JBGFUD010002194">
    <property type="protein sequence ID" value="MFH4977292.1"/>
    <property type="molecule type" value="Genomic_DNA"/>
</dbReference>
<keyword evidence="9" id="KW-1185">Reference proteome</keyword>
<evidence type="ECO:0000256" key="7">
    <source>
        <dbReference type="SAM" id="SignalP"/>
    </source>
</evidence>
<dbReference type="PANTHER" id="PTHR16950">
    <property type="entry name" value="ZINC TRANSPORTER SLC39A7 HISTIDINE-RICH MEMBRANE PROTEIN KE4"/>
    <property type="match status" value="1"/>
</dbReference>
<keyword evidence="2 6" id="KW-0812">Transmembrane</keyword>
<comment type="caution">
    <text evidence="8">The sequence shown here is derived from an EMBL/GenBank/DDBJ whole genome shotgun (WGS) entry which is preliminary data.</text>
</comment>
<dbReference type="Pfam" id="PF02535">
    <property type="entry name" value="Zip"/>
    <property type="match status" value="1"/>
</dbReference>
<proteinExistence type="inferred from homology"/>
<comment type="similarity">
    <text evidence="5">Belongs to the ZIP transporter (TC 2.A.5) family. KE4/Catsup subfamily.</text>
</comment>
<gene>
    <name evidence="8" type="ORF">AB6A40_004001</name>
</gene>
<evidence type="ECO:0000256" key="6">
    <source>
        <dbReference type="SAM" id="Phobius"/>
    </source>
</evidence>
<feature type="chain" id="PRO_5044814564" evidence="7">
    <location>
        <begin position="27"/>
        <end position="259"/>
    </location>
</feature>
<feature type="signal peptide" evidence="7">
    <location>
        <begin position="1"/>
        <end position="26"/>
    </location>
</feature>
<comment type="subcellular location">
    <subcellularLocation>
        <location evidence="1">Membrane</location>
        <topology evidence="1">Multi-pass membrane protein</topology>
    </subcellularLocation>
</comment>
<keyword evidence="7" id="KW-0732">Signal</keyword>
<sequence>MRPSFGAVSSCLGLCIFASIFLQTYAQHMAHLQDVHHPPAAQDFGGHEFAREILSSDTNSITKEIDVVHILPADTLIDPDGKAVIDVRLHKARIKKEKDEEARLFAEITRKTNVGVSELRWAWIGTLFGCLCIVGCGVLPAFIVPINGDRFLDSIDGRHRLNILLSFAVGSLLGDVFLHLLPETWASNPGQMLKLGMWTVGGLLLCLVIEKSCASTEGSQRRICALINLAANVVDNFTHGLAVGGSFLVGLRQIHHCLS</sequence>
<name>A0ABD6EDE4_9BILA</name>
<organism evidence="8 9">
    <name type="scientific">Gnathostoma spinigerum</name>
    <dbReference type="NCBI Taxonomy" id="75299"/>
    <lineage>
        <taxon>Eukaryota</taxon>
        <taxon>Metazoa</taxon>
        <taxon>Ecdysozoa</taxon>
        <taxon>Nematoda</taxon>
        <taxon>Chromadorea</taxon>
        <taxon>Rhabditida</taxon>
        <taxon>Spirurina</taxon>
        <taxon>Gnathostomatomorpha</taxon>
        <taxon>Gnathostomatoidea</taxon>
        <taxon>Gnathostomatidae</taxon>
        <taxon>Gnathostoma</taxon>
    </lineage>
</organism>
<protein>
    <submittedName>
        <fullName evidence="8">Uncharacterized protein</fullName>
    </submittedName>
</protein>
<reference evidence="8 9" key="1">
    <citation type="submission" date="2024-08" db="EMBL/GenBank/DDBJ databases">
        <title>Gnathostoma spinigerum genome.</title>
        <authorList>
            <person name="Gonzalez-Bertolin B."/>
            <person name="Monzon S."/>
            <person name="Zaballos A."/>
            <person name="Jimenez P."/>
            <person name="Dekumyoy P."/>
            <person name="Varona S."/>
            <person name="Cuesta I."/>
            <person name="Sumanam S."/>
            <person name="Adisakwattana P."/>
            <person name="Gasser R.B."/>
            <person name="Hernandez-Gonzalez A."/>
            <person name="Young N.D."/>
            <person name="Perteguer M.J."/>
        </authorList>
    </citation>
    <scope>NUCLEOTIDE SEQUENCE [LARGE SCALE GENOMIC DNA]</scope>
    <source>
        <strain evidence="8">AL3</strain>
        <tissue evidence="8">Liver</tissue>
    </source>
</reference>
<evidence type="ECO:0000256" key="2">
    <source>
        <dbReference type="ARBA" id="ARBA00022692"/>
    </source>
</evidence>
<keyword evidence="4 6" id="KW-0472">Membrane</keyword>
<evidence type="ECO:0000256" key="4">
    <source>
        <dbReference type="ARBA" id="ARBA00023136"/>
    </source>
</evidence>
<dbReference type="PANTHER" id="PTHR16950:SF16">
    <property type="entry name" value="ZINC TRANSPORTER ZIP13"/>
    <property type="match status" value="1"/>
</dbReference>
<dbReference type="AlphaFoldDB" id="A0ABD6EDE4"/>